<dbReference type="PRINTS" id="PR00008">
    <property type="entry name" value="DAGPEDOMAIN"/>
</dbReference>
<dbReference type="GO" id="GO:0035556">
    <property type="term" value="P:intracellular signal transduction"/>
    <property type="evidence" value="ECO:0007669"/>
    <property type="project" value="TreeGrafter"/>
</dbReference>
<dbReference type="PROSITE" id="PS50003">
    <property type="entry name" value="PH_DOMAIN"/>
    <property type="match status" value="1"/>
</dbReference>
<feature type="binding site" evidence="21">
    <location>
        <begin position="617"/>
        <end position="625"/>
    </location>
    <ligand>
        <name>ATP</name>
        <dbReference type="ChEBI" id="CHEBI:30616"/>
    </ligand>
</feature>
<dbReference type="Gene3D" id="1.10.510.10">
    <property type="entry name" value="Transferase(Phosphotransferase) domain 1"/>
    <property type="match status" value="1"/>
</dbReference>
<evidence type="ECO:0000256" key="3">
    <source>
        <dbReference type="ARBA" id="ARBA00004496"/>
    </source>
</evidence>
<dbReference type="FunFam" id="2.30.29.30:FF:000056">
    <property type="entry name" value="Serine/threonine-protein kinase"/>
    <property type="match status" value="1"/>
</dbReference>
<dbReference type="PANTHER" id="PTHR22968">
    <property type="entry name" value="PROTEIN KINASE C, MU"/>
    <property type="match status" value="1"/>
</dbReference>
<keyword evidence="10" id="KW-0479">Metal-binding</keyword>
<proteinExistence type="inferred from homology"/>
<evidence type="ECO:0000256" key="18">
    <source>
        <dbReference type="ARBA" id="ARBA00023136"/>
    </source>
</evidence>
<feature type="domain" description="PH" evidence="24">
    <location>
        <begin position="452"/>
        <end position="569"/>
    </location>
</feature>
<evidence type="ECO:0000256" key="4">
    <source>
        <dbReference type="ARBA" id="ARBA00008582"/>
    </source>
</evidence>
<comment type="cofactor">
    <cofactor evidence="1">
        <name>Mg(2+)</name>
        <dbReference type="ChEBI" id="CHEBI:18420"/>
    </cofactor>
</comment>
<dbReference type="PROSITE" id="PS00479">
    <property type="entry name" value="ZF_DAG_PE_1"/>
    <property type="match status" value="2"/>
</dbReference>
<evidence type="ECO:0000313" key="27">
    <source>
        <dbReference type="EMBL" id="CAF90954.1"/>
    </source>
</evidence>
<evidence type="ECO:0000256" key="20">
    <source>
        <dbReference type="PIRSR" id="PIRSR000552-1"/>
    </source>
</evidence>
<evidence type="ECO:0000259" key="25">
    <source>
        <dbReference type="PROSITE" id="PS50011"/>
    </source>
</evidence>
<dbReference type="SMART" id="SM00233">
    <property type="entry name" value="PH"/>
    <property type="match status" value="1"/>
</dbReference>
<dbReference type="AlphaFoldDB" id="Q4T828"/>
<feature type="domain" description="Protein kinase" evidence="25">
    <location>
        <begin position="611"/>
        <end position="912"/>
    </location>
</feature>
<keyword evidence="15" id="KW-0862">Zinc</keyword>
<dbReference type="CDD" id="cd14082">
    <property type="entry name" value="STKc_PKD"/>
    <property type="match status" value="1"/>
</dbReference>
<dbReference type="EMBL" id="CAAE01007910">
    <property type="protein sequence ID" value="CAF90954.1"/>
    <property type="molecule type" value="Genomic_DNA"/>
</dbReference>
<keyword evidence="9" id="KW-0808">Transferase</keyword>
<dbReference type="GO" id="GO:0004697">
    <property type="term" value="F:diacylglycerol-dependent serine/threonine kinase activity"/>
    <property type="evidence" value="ECO:0007669"/>
    <property type="project" value="UniProtKB-EC"/>
</dbReference>
<dbReference type="Pfam" id="PF00169">
    <property type="entry name" value="PH"/>
    <property type="match status" value="1"/>
</dbReference>
<feature type="region of interest" description="Disordered" evidence="23">
    <location>
        <begin position="1"/>
        <end position="27"/>
    </location>
</feature>
<evidence type="ECO:0000256" key="8">
    <source>
        <dbReference type="ARBA" id="ARBA00022553"/>
    </source>
</evidence>
<evidence type="ECO:0000256" key="14">
    <source>
        <dbReference type="ARBA" id="ARBA00022777"/>
    </source>
</evidence>
<feature type="active site" description="Proton acceptor" evidence="20">
    <location>
        <position position="753"/>
    </location>
</feature>
<dbReference type="InterPro" id="IPR017441">
    <property type="entry name" value="Protein_kinase_ATP_BS"/>
</dbReference>
<dbReference type="PANTHER" id="PTHR22968:SF9">
    <property type="entry name" value="SERINE_THREONINE-PROTEIN KINASE D1"/>
    <property type="match status" value="1"/>
</dbReference>
<dbReference type="InterPro" id="IPR001849">
    <property type="entry name" value="PH_domain"/>
</dbReference>
<evidence type="ECO:0000256" key="19">
    <source>
        <dbReference type="ARBA" id="ARBA00047272"/>
    </source>
</evidence>
<dbReference type="Pfam" id="PF00130">
    <property type="entry name" value="C1_1"/>
    <property type="match status" value="2"/>
</dbReference>
<dbReference type="GO" id="GO:0005829">
    <property type="term" value="C:cytosol"/>
    <property type="evidence" value="ECO:0007669"/>
    <property type="project" value="TreeGrafter"/>
</dbReference>
<evidence type="ECO:0000256" key="15">
    <source>
        <dbReference type="ARBA" id="ARBA00022833"/>
    </source>
</evidence>
<dbReference type="Gene3D" id="3.30.200.20">
    <property type="entry name" value="Phosphorylase Kinase, domain 1"/>
    <property type="match status" value="1"/>
</dbReference>
<accession>Q4T828</accession>
<feature type="domain" description="Phorbol-ester/DAG-type" evidence="26">
    <location>
        <begin position="303"/>
        <end position="353"/>
    </location>
</feature>
<dbReference type="SMART" id="SM00109">
    <property type="entry name" value="C1"/>
    <property type="match status" value="2"/>
</dbReference>
<feature type="domain" description="Phorbol-ester/DAG-type" evidence="26">
    <location>
        <begin position="168"/>
        <end position="218"/>
    </location>
</feature>
<keyword evidence="16 21" id="KW-0067">ATP-binding</keyword>
<protein>
    <recommendedName>
        <fullName evidence="5">protein kinase C</fullName>
        <ecNumber evidence="5">2.7.11.13</ecNumber>
    </recommendedName>
</protein>
<dbReference type="GO" id="GO:0008270">
    <property type="term" value="F:zinc ion binding"/>
    <property type="evidence" value="ECO:0007669"/>
    <property type="project" value="UniProtKB-KW"/>
</dbReference>
<dbReference type="Pfam" id="PF00069">
    <property type="entry name" value="Pkinase"/>
    <property type="match status" value="1"/>
</dbReference>
<evidence type="ECO:0000259" key="26">
    <source>
        <dbReference type="PROSITE" id="PS50081"/>
    </source>
</evidence>
<dbReference type="InterPro" id="IPR008271">
    <property type="entry name" value="Ser/Thr_kinase_AS"/>
</dbReference>
<reference evidence="27" key="1">
    <citation type="journal article" date="2004" name="Nature">
        <title>Genome duplication in the teleost fish Tetraodon nigroviridis reveals the early vertebrate proto-karyotype.</title>
        <authorList>
            <person name="Jaillon O."/>
            <person name="Aury J.-M."/>
            <person name="Brunet F."/>
            <person name="Petit J.-L."/>
            <person name="Stange-Thomann N."/>
            <person name="Mauceli E."/>
            <person name="Bouneau L."/>
            <person name="Fischer C."/>
            <person name="Ozouf-Costaz C."/>
            <person name="Bernot A."/>
            <person name="Nicaud S."/>
            <person name="Jaffe D."/>
            <person name="Fisher S."/>
            <person name="Lutfalla G."/>
            <person name="Dossat C."/>
            <person name="Segurens B."/>
            <person name="Dasilva C."/>
            <person name="Salanoubat M."/>
            <person name="Levy M."/>
            <person name="Boudet N."/>
            <person name="Castellano S."/>
            <person name="Anthouard V."/>
            <person name="Jubin C."/>
            <person name="Castelli V."/>
            <person name="Katinka M."/>
            <person name="Vacherie B."/>
            <person name="Biemont C."/>
            <person name="Skalli Z."/>
            <person name="Cattolico L."/>
            <person name="Poulain J."/>
            <person name="De Berardinis V."/>
            <person name="Cruaud C."/>
            <person name="Duprat S."/>
            <person name="Brottier P."/>
            <person name="Coutanceau J.-P."/>
            <person name="Gouzy J."/>
            <person name="Parra G."/>
            <person name="Lardier G."/>
            <person name="Chapple C."/>
            <person name="McKernan K.J."/>
            <person name="McEwan P."/>
            <person name="Bosak S."/>
            <person name="Kellis M."/>
            <person name="Volff J.-N."/>
            <person name="Guigo R."/>
            <person name="Zody M.C."/>
            <person name="Mesirov J."/>
            <person name="Lindblad-Toh K."/>
            <person name="Birren B."/>
            <person name="Nusbaum C."/>
            <person name="Kahn D."/>
            <person name="Robinson-Rechavi M."/>
            <person name="Laudet V."/>
            <person name="Schachter V."/>
            <person name="Quetier F."/>
            <person name="Saurin W."/>
            <person name="Scarpelli C."/>
            <person name="Wincker P."/>
            <person name="Lander E.S."/>
            <person name="Weissenbach J."/>
            <person name="Roest Crollius H."/>
        </authorList>
    </citation>
    <scope>NUCLEOTIDE SEQUENCE [LARGE SCALE GENOMIC DNA]</scope>
</reference>
<dbReference type="EC" id="2.7.11.13" evidence="5"/>
<keyword evidence="7" id="KW-0723">Serine/threonine-protein kinase</keyword>
<gene>
    <name evidence="27" type="ORF">GSTENG00005435001</name>
</gene>
<dbReference type="GO" id="GO:0005524">
    <property type="term" value="F:ATP binding"/>
    <property type="evidence" value="ECO:0007669"/>
    <property type="project" value="UniProtKB-UniRule"/>
</dbReference>
<dbReference type="SUPFAM" id="SSF57889">
    <property type="entry name" value="Cysteine-rich domain"/>
    <property type="match status" value="2"/>
</dbReference>
<evidence type="ECO:0000256" key="1">
    <source>
        <dbReference type="ARBA" id="ARBA00001946"/>
    </source>
</evidence>
<sequence length="989" mass="109436">MSAPPLIRAPSPLQFSGGSSTGGTGGAAGGAAGGGVISFHIQIGLSREPVLLDAAELSLGQVREVACSIVDQKIPECVFYGMYDKILLFRHDQASENVLQLLRSASQIQEGDLVEVVLSELRVGAPVCQEVDHRDPNRGPEPDWFGTGGPAFHWAAASATVEDFQIRPHCLFVHSYRAPAFCDHCGEMLWGLVRQGLKCEGCGLNYHKRCAFKIPNNCSGVRRRRSSNVSLTGGLLNLGRPLSAEPSPPHYTEDALLSPVSPNAEQKTQLEYFPGRERRSSSQSHIGRPIELDKLLLSKVKVPHTFLIHSYTRPTVCQHCKKLLKGLFRQGLQCKDCKFNCHKRCAAKVPNNCLGEVSRNGGSPGADSDAVMVEGCLDDHDADRGDGLLDDLDEALLTDGGLLLEAGPADLCDLHDPDVDESSRAISPSTSNNIPLMRVVQSVKHTKRKSSSVMKEGWMVHYTSKDTLRKRHYWRLDSKCITLFHSDTGSKYYKEVPLSEILSLEPAQTFSLLPDGAHPHCFEIATATLVYFVGETAPRSDSASSSVLVSGVGQDVARMWEMAIQHALMPAVSTGVSSSAHCSGHKEVSVSISVSNCQIQENVDVNSVYQIFPDEVLGSGQFGIVYGGKHRKSGRDVAIKIIDKLRFPTKQESHYATRWLYCRPRLLAPGSLPALTALGLRQGLHHPGVVNLDCMFETPERVFVVMEKLHGDMLEMILSSEKGRLPERITKFLVTQILVALRHLHFKNIVHCDLKPENVLLASADSFPQVSSAGCLEGSDPSSGSHPATFDPAPQVKLCDFGFARIIGEKSFRRSVVGTPAYLAPEVLRNKGYNRSLDMWSVGVIIYVSLSGTFPFNEDEDINDQIQNAAFMYPPHPWKKISTQAIDLINNLLQVKMRKRYSVDKTLSHPWLQDYQMWLDLRNLETRMNERYITHESDDLRWQHHAELSGLDYPLHLANSPLCNSRPGAEFYHEQEEELESLSERISDL</sequence>
<dbReference type="FunFam" id="3.30.60.20:FF:000007">
    <property type="entry name" value="Serine/threonine-protein kinase"/>
    <property type="match status" value="1"/>
</dbReference>
<comment type="similarity">
    <text evidence="4">Belongs to the protein kinase superfamily. CAMK Ser/Thr protein kinase family. PKD subfamily.</text>
</comment>
<dbReference type="Gene3D" id="2.30.29.30">
    <property type="entry name" value="Pleckstrin-homology domain (PH domain)/Phosphotyrosine-binding domain (PTB)"/>
    <property type="match status" value="1"/>
</dbReference>
<dbReference type="FunFam" id="3.30.60.20:FF:000019">
    <property type="entry name" value="Serine/threonine-protein kinase"/>
    <property type="match status" value="1"/>
</dbReference>
<evidence type="ECO:0000256" key="17">
    <source>
        <dbReference type="ARBA" id="ARBA00022842"/>
    </source>
</evidence>
<dbReference type="GO" id="GO:0007200">
    <property type="term" value="P:phospholipase C-activating G protein-coupled receptor signaling pathway"/>
    <property type="evidence" value="ECO:0007669"/>
    <property type="project" value="TreeGrafter"/>
</dbReference>
<dbReference type="KEGG" id="tng:GSTEN00005435G001"/>
<keyword evidence="18" id="KW-0472">Membrane</keyword>
<evidence type="ECO:0000256" key="22">
    <source>
        <dbReference type="PROSITE-ProRule" id="PRU10141"/>
    </source>
</evidence>
<dbReference type="PROSITE" id="PS00107">
    <property type="entry name" value="PROTEIN_KINASE_ATP"/>
    <property type="match status" value="1"/>
</dbReference>
<name>Q4T828_TETNG</name>
<evidence type="ECO:0000256" key="12">
    <source>
        <dbReference type="ARBA" id="ARBA00022741"/>
    </source>
</evidence>
<reference evidence="27" key="2">
    <citation type="submission" date="2004-02" db="EMBL/GenBank/DDBJ databases">
        <authorList>
            <consortium name="Genoscope"/>
            <consortium name="Whitehead Institute Centre for Genome Research"/>
        </authorList>
    </citation>
    <scope>NUCLEOTIDE SEQUENCE</scope>
</reference>
<evidence type="ECO:0000256" key="6">
    <source>
        <dbReference type="ARBA" id="ARBA00022490"/>
    </source>
</evidence>
<dbReference type="InterPro" id="IPR011993">
    <property type="entry name" value="PH-like_dom_sf"/>
</dbReference>
<evidence type="ECO:0000256" key="10">
    <source>
        <dbReference type="ARBA" id="ARBA00022723"/>
    </source>
</evidence>
<comment type="catalytic activity">
    <reaction evidence="19">
        <text>L-threonyl-[protein] + ATP = O-phospho-L-threonyl-[protein] + ADP + H(+)</text>
        <dbReference type="Rhea" id="RHEA:46608"/>
        <dbReference type="Rhea" id="RHEA-COMP:11060"/>
        <dbReference type="Rhea" id="RHEA-COMP:11605"/>
        <dbReference type="ChEBI" id="CHEBI:15378"/>
        <dbReference type="ChEBI" id="CHEBI:30013"/>
        <dbReference type="ChEBI" id="CHEBI:30616"/>
        <dbReference type="ChEBI" id="CHEBI:61977"/>
        <dbReference type="ChEBI" id="CHEBI:456216"/>
        <dbReference type="EC" id="2.7.11.13"/>
    </reaction>
</comment>
<evidence type="ECO:0000256" key="13">
    <source>
        <dbReference type="ARBA" id="ARBA00022771"/>
    </source>
</evidence>
<feature type="non-terminal residue" evidence="27">
    <location>
        <position position="989"/>
    </location>
</feature>
<evidence type="ECO:0000256" key="7">
    <source>
        <dbReference type="ARBA" id="ARBA00022527"/>
    </source>
</evidence>
<dbReference type="InterPro" id="IPR011009">
    <property type="entry name" value="Kinase-like_dom_sf"/>
</dbReference>
<keyword evidence="11" id="KW-0677">Repeat</keyword>
<keyword evidence="8" id="KW-0597">Phosphoprotein</keyword>
<evidence type="ECO:0000256" key="5">
    <source>
        <dbReference type="ARBA" id="ARBA00012429"/>
    </source>
</evidence>
<dbReference type="PROSITE" id="PS00108">
    <property type="entry name" value="PROTEIN_KINASE_ST"/>
    <property type="match status" value="1"/>
</dbReference>
<dbReference type="PROSITE" id="PS50011">
    <property type="entry name" value="PROTEIN_KINASE_DOM"/>
    <property type="match status" value="1"/>
</dbReference>
<evidence type="ECO:0000256" key="9">
    <source>
        <dbReference type="ARBA" id="ARBA00022679"/>
    </source>
</evidence>
<organism evidence="27">
    <name type="scientific">Tetraodon nigroviridis</name>
    <name type="common">Spotted green pufferfish</name>
    <name type="synonym">Chelonodon nigroviridis</name>
    <dbReference type="NCBI Taxonomy" id="99883"/>
    <lineage>
        <taxon>Eukaryota</taxon>
        <taxon>Metazoa</taxon>
        <taxon>Chordata</taxon>
        <taxon>Craniata</taxon>
        <taxon>Vertebrata</taxon>
        <taxon>Euteleostomi</taxon>
        <taxon>Actinopterygii</taxon>
        <taxon>Neopterygii</taxon>
        <taxon>Teleostei</taxon>
        <taxon>Neoteleostei</taxon>
        <taxon>Acanthomorphata</taxon>
        <taxon>Eupercaria</taxon>
        <taxon>Tetraodontiformes</taxon>
        <taxon>Tetradontoidea</taxon>
        <taxon>Tetraodontidae</taxon>
        <taxon>Tetraodon</taxon>
    </lineage>
</organism>
<dbReference type="InterPro" id="IPR015727">
    <property type="entry name" value="Protein_Kinase_C_mu-related"/>
</dbReference>
<dbReference type="InterPro" id="IPR046349">
    <property type="entry name" value="C1-like_sf"/>
</dbReference>
<evidence type="ECO:0000256" key="23">
    <source>
        <dbReference type="SAM" id="MobiDB-lite"/>
    </source>
</evidence>
<evidence type="ECO:0000259" key="24">
    <source>
        <dbReference type="PROSITE" id="PS50003"/>
    </source>
</evidence>
<keyword evidence="13" id="KW-0863">Zinc-finger</keyword>
<keyword evidence="6" id="KW-0963">Cytoplasm</keyword>
<evidence type="ECO:0000256" key="2">
    <source>
        <dbReference type="ARBA" id="ARBA00004370"/>
    </source>
</evidence>
<dbReference type="CDD" id="cd01239">
    <property type="entry name" value="PH_PKD"/>
    <property type="match status" value="1"/>
</dbReference>
<evidence type="ECO:0000256" key="21">
    <source>
        <dbReference type="PIRSR" id="PIRSR000552-2"/>
    </source>
</evidence>
<dbReference type="SUPFAM" id="SSF56112">
    <property type="entry name" value="Protein kinase-like (PK-like)"/>
    <property type="match status" value="1"/>
</dbReference>
<dbReference type="PROSITE" id="PS50081">
    <property type="entry name" value="ZF_DAG_PE_2"/>
    <property type="match status" value="2"/>
</dbReference>
<comment type="subcellular location">
    <subcellularLocation>
        <location evidence="3">Cytoplasm</location>
    </subcellularLocation>
    <subcellularLocation>
        <location evidence="2">Membrane</location>
    </subcellularLocation>
</comment>
<dbReference type="Gene3D" id="3.30.60.20">
    <property type="match status" value="2"/>
</dbReference>
<feature type="binding site" evidence="21 22">
    <location>
        <position position="640"/>
    </location>
    <ligand>
        <name>ATP</name>
        <dbReference type="ChEBI" id="CHEBI:30616"/>
    </ligand>
</feature>
<evidence type="ECO:0000256" key="11">
    <source>
        <dbReference type="ARBA" id="ARBA00022737"/>
    </source>
</evidence>
<dbReference type="OrthoDB" id="74314at2759"/>
<dbReference type="Pfam" id="PF25525">
    <property type="entry name" value="Ubiquitin_PRKD1_N"/>
    <property type="match status" value="1"/>
</dbReference>
<dbReference type="InterPro" id="IPR020454">
    <property type="entry name" value="DAG/PE-bd"/>
</dbReference>
<keyword evidence="17" id="KW-0460">Magnesium</keyword>
<dbReference type="CDD" id="cd20839">
    <property type="entry name" value="C1_PKD1_rpt1"/>
    <property type="match status" value="1"/>
</dbReference>
<dbReference type="InterPro" id="IPR002219">
    <property type="entry name" value="PKC_DAG/PE"/>
</dbReference>
<evidence type="ECO:0000256" key="16">
    <source>
        <dbReference type="ARBA" id="ARBA00022840"/>
    </source>
</evidence>
<keyword evidence="14" id="KW-0418">Kinase</keyword>
<dbReference type="PIRSF" id="PIRSF000552">
    <property type="entry name" value="PKC_mu_nu_D2"/>
    <property type="match status" value="1"/>
</dbReference>
<dbReference type="SMART" id="SM00220">
    <property type="entry name" value="S_TKc"/>
    <property type="match status" value="1"/>
</dbReference>
<dbReference type="GO" id="GO:0016020">
    <property type="term" value="C:membrane"/>
    <property type="evidence" value="ECO:0007669"/>
    <property type="project" value="UniProtKB-SubCell"/>
</dbReference>
<dbReference type="SUPFAM" id="SSF50729">
    <property type="entry name" value="PH domain-like"/>
    <property type="match status" value="1"/>
</dbReference>
<dbReference type="InterPro" id="IPR000719">
    <property type="entry name" value="Prot_kinase_dom"/>
</dbReference>
<dbReference type="InterPro" id="IPR057764">
    <property type="entry name" value="Ubiquitin_PRKD1-3_N"/>
</dbReference>
<keyword evidence="12 21" id="KW-0547">Nucleotide-binding</keyword>